<keyword evidence="3" id="KW-0815">Transposition</keyword>
<evidence type="ECO:0000256" key="2">
    <source>
        <dbReference type="ARBA" id="ARBA00010961"/>
    </source>
</evidence>
<dbReference type="Proteomes" id="UP000236742">
    <property type="component" value="Unassembled WGS sequence"/>
</dbReference>
<evidence type="ECO:0000256" key="1">
    <source>
        <dbReference type="ARBA" id="ARBA00002190"/>
    </source>
</evidence>
<gene>
    <name evidence="6" type="ORF">SAMN05421751_111109</name>
</gene>
<proteinExistence type="inferred from homology"/>
<dbReference type="InterPro" id="IPR001207">
    <property type="entry name" value="Transposase_mutator"/>
</dbReference>
<keyword evidence="4" id="KW-0238">DNA-binding</keyword>
<dbReference type="GO" id="GO:0006313">
    <property type="term" value="P:DNA transposition"/>
    <property type="evidence" value="ECO:0007669"/>
    <property type="project" value="InterPro"/>
</dbReference>
<comment type="function">
    <text evidence="1">Required for the transposition of the insertion element.</text>
</comment>
<dbReference type="EMBL" id="FNVD01000011">
    <property type="protein sequence ID" value="SEG12553.1"/>
    <property type="molecule type" value="Genomic_DNA"/>
</dbReference>
<dbReference type="Pfam" id="PF00872">
    <property type="entry name" value="Transposase_mut"/>
    <property type="match status" value="1"/>
</dbReference>
<evidence type="ECO:0000256" key="3">
    <source>
        <dbReference type="ARBA" id="ARBA00022578"/>
    </source>
</evidence>
<dbReference type="GO" id="GO:0004803">
    <property type="term" value="F:transposase activity"/>
    <property type="evidence" value="ECO:0007669"/>
    <property type="project" value="InterPro"/>
</dbReference>
<keyword evidence="7" id="KW-1185">Reference proteome</keyword>
<reference evidence="7" key="1">
    <citation type="submission" date="2016-10" db="EMBL/GenBank/DDBJ databases">
        <authorList>
            <person name="Varghese N."/>
            <person name="Submissions S."/>
        </authorList>
    </citation>
    <scope>NUCLEOTIDE SEQUENCE [LARGE SCALE GENOMIC DNA]</scope>
    <source>
        <strain evidence="7">DSM 23413</strain>
    </source>
</reference>
<organism evidence="6 7">
    <name type="scientific">Jhaorihella thermophila</name>
    <dbReference type="NCBI Taxonomy" id="488547"/>
    <lineage>
        <taxon>Bacteria</taxon>
        <taxon>Pseudomonadati</taxon>
        <taxon>Pseudomonadota</taxon>
        <taxon>Alphaproteobacteria</taxon>
        <taxon>Rhodobacterales</taxon>
        <taxon>Paracoccaceae</taxon>
        <taxon>Jhaorihella</taxon>
    </lineage>
</organism>
<evidence type="ECO:0000313" key="7">
    <source>
        <dbReference type="Proteomes" id="UP000236742"/>
    </source>
</evidence>
<dbReference type="GO" id="GO:0003677">
    <property type="term" value="F:DNA binding"/>
    <property type="evidence" value="ECO:0007669"/>
    <property type="project" value="UniProtKB-KW"/>
</dbReference>
<comment type="similarity">
    <text evidence="2">Belongs to the transposase mutator family.</text>
</comment>
<evidence type="ECO:0000256" key="4">
    <source>
        <dbReference type="ARBA" id="ARBA00023125"/>
    </source>
</evidence>
<protein>
    <submittedName>
        <fullName evidence="6">Transposase, Mutator family</fullName>
    </submittedName>
</protein>
<dbReference type="RefSeq" id="WP_380218664.1">
    <property type="nucleotide sequence ID" value="NZ_FNVD01000011.1"/>
</dbReference>
<evidence type="ECO:0000256" key="5">
    <source>
        <dbReference type="ARBA" id="ARBA00023172"/>
    </source>
</evidence>
<dbReference type="AlphaFoldDB" id="A0A1H5XLS4"/>
<name>A0A1H5XLS4_9RHOB</name>
<evidence type="ECO:0000313" key="6">
    <source>
        <dbReference type="EMBL" id="SEG12553.1"/>
    </source>
</evidence>
<accession>A0A1H5XLS4</accession>
<keyword evidence="5" id="KW-0233">DNA recombination</keyword>
<sequence length="78" mass="9142">MPEGLTVFALPEHHRRRLRPSNLIDRAIRQEPKPRTVKVRGFPNEKSLERLVTAVLVEIDEQWAVDTKANIKWRCRDG</sequence>